<protein>
    <submittedName>
        <fullName evidence="1">Uncharacterized protein</fullName>
    </submittedName>
</protein>
<evidence type="ECO:0000313" key="2">
    <source>
        <dbReference type="Proteomes" id="UP000242662"/>
    </source>
</evidence>
<organism evidence="1 2">
    <name type="scientific">Shouchella lonarensis</name>
    <dbReference type="NCBI Taxonomy" id="1464122"/>
    <lineage>
        <taxon>Bacteria</taxon>
        <taxon>Bacillati</taxon>
        <taxon>Bacillota</taxon>
        <taxon>Bacilli</taxon>
        <taxon>Bacillales</taxon>
        <taxon>Bacillaceae</taxon>
        <taxon>Shouchella</taxon>
    </lineage>
</organism>
<accession>A0A1G6GMI0</accession>
<proteinExistence type="predicted"/>
<dbReference type="AlphaFoldDB" id="A0A1G6GMI0"/>
<gene>
    <name evidence="1" type="ORF">SAMN05421737_101177</name>
</gene>
<dbReference type="EMBL" id="FMYM01000001">
    <property type="protein sequence ID" value="SDB82386.1"/>
    <property type="molecule type" value="Genomic_DNA"/>
</dbReference>
<dbReference type="OrthoDB" id="2365122at2"/>
<dbReference type="STRING" id="1464122.SAMN05421737_101177"/>
<sequence>MKSYQKMLVGFKDEDFNCYASRGDWLYVASKTDTKKGLFRLSRDHHYFVTLTEKRLPAEFGVVKCLEKPITALELARKDFDSREMDHQHITRAVLEEYDSFLIKVNAHPEHTPMATTWLEKLNKGLRKERMLQVHKVFFRHLSKQEKDELLGGRQAKFN</sequence>
<name>A0A1G6GMI0_9BACI</name>
<dbReference type="RefSeq" id="WP_090774416.1">
    <property type="nucleotide sequence ID" value="NZ_FMYM01000001.1"/>
</dbReference>
<dbReference type="Proteomes" id="UP000242662">
    <property type="component" value="Unassembled WGS sequence"/>
</dbReference>
<evidence type="ECO:0000313" key="1">
    <source>
        <dbReference type="EMBL" id="SDB82386.1"/>
    </source>
</evidence>
<reference evidence="2" key="1">
    <citation type="submission" date="2016-09" db="EMBL/GenBank/DDBJ databases">
        <authorList>
            <person name="Varghese N."/>
            <person name="Submissions S."/>
        </authorList>
    </citation>
    <scope>NUCLEOTIDE SEQUENCE [LARGE SCALE GENOMIC DNA]</scope>
    <source>
        <strain evidence="2">25nlg</strain>
    </source>
</reference>
<keyword evidence="2" id="KW-1185">Reference proteome</keyword>